<feature type="chain" id="PRO_5041930607" evidence="1">
    <location>
        <begin position="36"/>
        <end position="547"/>
    </location>
</feature>
<dbReference type="SUPFAM" id="SSF75304">
    <property type="entry name" value="Amidase signature (AS) enzymes"/>
    <property type="match status" value="1"/>
</dbReference>
<evidence type="ECO:0000259" key="2">
    <source>
        <dbReference type="Pfam" id="PF01425"/>
    </source>
</evidence>
<proteinExistence type="predicted"/>
<name>A0AAC9LBZ4_9PSEU</name>
<evidence type="ECO:0000313" key="3">
    <source>
        <dbReference type="EMBL" id="APU14124.1"/>
    </source>
</evidence>
<dbReference type="PANTHER" id="PTHR42678">
    <property type="entry name" value="AMIDASE"/>
    <property type="match status" value="1"/>
</dbReference>
<dbReference type="RefSeq" id="WP_075766067.1">
    <property type="nucleotide sequence ID" value="NZ_CP016076.1"/>
</dbReference>
<evidence type="ECO:0000256" key="1">
    <source>
        <dbReference type="SAM" id="SignalP"/>
    </source>
</evidence>
<dbReference type="InterPro" id="IPR023631">
    <property type="entry name" value="Amidase_dom"/>
</dbReference>
<reference evidence="4" key="1">
    <citation type="submission" date="2016-06" db="EMBL/GenBank/DDBJ databases">
        <title>Complete genome sequence of Actinoalloteichus fjordicus DSM 46855 (=ADI127-17), type strain of the new species Actinoalloteichus fjordicus.</title>
        <authorList>
            <person name="Ruckert C."/>
            <person name="Nouioui I."/>
            <person name="Willmese J."/>
            <person name="van Wezel G."/>
            <person name="Klenk H.-P."/>
            <person name="Kalinowski J."/>
            <person name="Zotchev S.B."/>
        </authorList>
    </citation>
    <scope>NUCLEOTIDE SEQUENCE [LARGE SCALE GENOMIC DNA]</scope>
    <source>
        <strain evidence="4">ADI127-7</strain>
    </source>
</reference>
<organism evidence="3 4">
    <name type="scientific">Actinoalloteichus fjordicus</name>
    <dbReference type="NCBI Taxonomy" id="1612552"/>
    <lineage>
        <taxon>Bacteria</taxon>
        <taxon>Bacillati</taxon>
        <taxon>Actinomycetota</taxon>
        <taxon>Actinomycetes</taxon>
        <taxon>Pseudonocardiales</taxon>
        <taxon>Pseudonocardiaceae</taxon>
        <taxon>Actinoalloteichus</taxon>
    </lineage>
</organism>
<gene>
    <name evidence="3" type="ORF">UA74_10305</name>
</gene>
<dbReference type="InterPro" id="IPR036928">
    <property type="entry name" value="AS_sf"/>
</dbReference>
<dbReference type="Gene3D" id="3.90.1300.10">
    <property type="entry name" value="Amidase signature (AS) domain"/>
    <property type="match status" value="1"/>
</dbReference>
<protein>
    <submittedName>
        <fullName evidence="3">Amidase, Asp-tRNAAsn/Glu-tRNAGln amidotransferase A subunit</fullName>
    </submittedName>
</protein>
<dbReference type="EMBL" id="CP016076">
    <property type="protein sequence ID" value="APU14124.1"/>
    <property type="molecule type" value="Genomic_DNA"/>
</dbReference>
<keyword evidence="4" id="KW-1185">Reference proteome</keyword>
<dbReference type="Proteomes" id="UP000185511">
    <property type="component" value="Chromosome"/>
</dbReference>
<accession>A0AAC9LBZ4</accession>
<feature type="signal peptide" evidence="1">
    <location>
        <begin position="1"/>
        <end position="35"/>
    </location>
</feature>
<dbReference type="PANTHER" id="PTHR42678:SF34">
    <property type="entry name" value="OS04G0183300 PROTEIN"/>
    <property type="match status" value="1"/>
</dbReference>
<dbReference type="Pfam" id="PF01425">
    <property type="entry name" value="Amidase"/>
    <property type="match status" value="1"/>
</dbReference>
<dbReference type="AlphaFoldDB" id="A0AAC9LBZ4"/>
<evidence type="ECO:0000313" key="4">
    <source>
        <dbReference type="Proteomes" id="UP000185511"/>
    </source>
</evidence>
<dbReference type="KEGG" id="acad:UA74_10305"/>
<keyword evidence="1" id="KW-0732">Signal</keyword>
<feature type="domain" description="Amidase" evidence="2">
    <location>
        <begin position="72"/>
        <end position="522"/>
    </location>
</feature>
<sequence length="547" mass="57589">MLGSDRPSTRRGRRWRAATAIALAVGMTVPAAAQAETHPPGPPRNPAPEVVGVGVHELSTMLAERQTTSAALVEAYLRRIDAYEEAYDDQPGLHAVITVNPRATAQARRLDAERRSGRVRGPLHGIPIVIKDNHDTGDLPTSNGSLALRELRPPDDATQVRLLREAGAIILAKTNLHEFAMNITTVSSLGGQTRNPYDQQRHPGGSSGGTGAAVAAAFAPVGMGSDTCGSIRIPAAHNALVGLRPTLGLSSRAGVAPLSSTQDTVGPLGLSVRDVALVLDATAGHDPDDPVTEAAVGRVPDTYLSTLNDRALAGARIGLFTDYFGVTPEEQPTTDLVRAAARDMAARGAETVELGPQPEILAAAGAANVVRDEFERDLDAYLAAPGTRAPRSLARLEPPRNLVTLADIATSGLVTPSVLSTLRNWVDSPELPHPEYEERLRQREVLHARITALMTAHDLDVILYPTITAPATPVGTSQSYANCRLAAYSGLPALTVPAGLTADGLPVGVELLGRAFDEPTLLGIGHAYEQATRHRIPPASTPELTPA</sequence>